<dbReference type="Gene3D" id="2.60.120.920">
    <property type="match status" value="1"/>
</dbReference>
<dbReference type="InterPro" id="IPR001870">
    <property type="entry name" value="B30.2/SPRY"/>
</dbReference>
<accession>A0A0P7WQR7</accession>
<organism evidence="2 3">
    <name type="scientific">Scleropages formosus</name>
    <name type="common">Asian bonytongue</name>
    <name type="synonym">Osteoglossum formosum</name>
    <dbReference type="NCBI Taxonomy" id="113540"/>
    <lineage>
        <taxon>Eukaryota</taxon>
        <taxon>Metazoa</taxon>
        <taxon>Chordata</taxon>
        <taxon>Craniata</taxon>
        <taxon>Vertebrata</taxon>
        <taxon>Euteleostomi</taxon>
        <taxon>Actinopterygii</taxon>
        <taxon>Neopterygii</taxon>
        <taxon>Teleostei</taxon>
        <taxon>Osteoglossocephala</taxon>
        <taxon>Osteoglossomorpha</taxon>
        <taxon>Osteoglossiformes</taxon>
        <taxon>Osteoglossidae</taxon>
        <taxon>Scleropages</taxon>
    </lineage>
</organism>
<dbReference type="InterPro" id="IPR006574">
    <property type="entry name" value="PRY"/>
</dbReference>
<sequence length="176" mass="20186">MGNKQHRELKFVSVSWESAPVVLDPNTTHPRLILSEDLTCVRSSDKSQQLPDNPERFNTRPCVLGSEEFSSGKHSWDVEVGEASTWGLGVVTESIRRKGTVEMSPSAGKWYLEQHHGNYTAMTAPRTHLTVRRKPQKIRVQLDWDRGELSFSDPNDSSLLYTFKHRFTEKVFPVFR</sequence>
<dbReference type="AlphaFoldDB" id="A0A0P7WQR7"/>
<name>A0A0P7WQR7_SCLFO</name>
<dbReference type="PROSITE" id="PS50188">
    <property type="entry name" value="B302_SPRY"/>
    <property type="match status" value="1"/>
</dbReference>
<feature type="non-terminal residue" evidence="2">
    <location>
        <position position="176"/>
    </location>
</feature>
<evidence type="ECO:0000313" key="2">
    <source>
        <dbReference type="EMBL" id="KPP65982.1"/>
    </source>
</evidence>
<dbReference type="PANTHER" id="PTHR24103">
    <property type="entry name" value="E3 UBIQUITIN-PROTEIN LIGASE TRIM"/>
    <property type="match status" value="1"/>
</dbReference>
<evidence type="ECO:0000259" key="1">
    <source>
        <dbReference type="PROSITE" id="PS50188"/>
    </source>
</evidence>
<dbReference type="InterPro" id="IPR050143">
    <property type="entry name" value="TRIM/RBCC"/>
</dbReference>
<dbReference type="Pfam" id="PF00622">
    <property type="entry name" value="SPRY"/>
    <property type="match status" value="1"/>
</dbReference>
<proteinExistence type="predicted"/>
<comment type="caution">
    <text evidence="2">The sequence shown here is derived from an EMBL/GenBank/DDBJ whole genome shotgun (WGS) entry which is preliminary data.</text>
</comment>
<dbReference type="InterPro" id="IPR003879">
    <property type="entry name" value="Butyrophylin_SPRY"/>
</dbReference>
<gene>
    <name evidence="2" type="ORF">Z043_115560</name>
</gene>
<dbReference type="Pfam" id="PF13765">
    <property type="entry name" value="PRY"/>
    <property type="match status" value="1"/>
</dbReference>
<dbReference type="EMBL" id="JARO02005945">
    <property type="protein sequence ID" value="KPP65982.1"/>
    <property type="molecule type" value="Genomic_DNA"/>
</dbReference>
<dbReference type="CDD" id="cd12893">
    <property type="entry name" value="SPRY_PRY_TRIM35"/>
    <property type="match status" value="1"/>
</dbReference>
<dbReference type="SMART" id="SM00589">
    <property type="entry name" value="PRY"/>
    <property type="match status" value="1"/>
</dbReference>
<dbReference type="InterPro" id="IPR003877">
    <property type="entry name" value="SPRY_dom"/>
</dbReference>
<dbReference type="SUPFAM" id="SSF49899">
    <property type="entry name" value="Concanavalin A-like lectins/glucanases"/>
    <property type="match status" value="1"/>
</dbReference>
<dbReference type="InterPro" id="IPR043136">
    <property type="entry name" value="B30.2/SPRY_sf"/>
</dbReference>
<protein>
    <recommendedName>
        <fullName evidence="1">B30.2/SPRY domain-containing protein</fullName>
    </recommendedName>
</protein>
<feature type="domain" description="B30.2/SPRY" evidence="1">
    <location>
        <begin position="1"/>
        <end position="176"/>
    </location>
</feature>
<dbReference type="Proteomes" id="UP000034805">
    <property type="component" value="Unassembled WGS sequence"/>
</dbReference>
<evidence type="ECO:0000313" key="3">
    <source>
        <dbReference type="Proteomes" id="UP000034805"/>
    </source>
</evidence>
<dbReference type="PRINTS" id="PR01407">
    <property type="entry name" value="BUTYPHLNCDUF"/>
</dbReference>
<reference evidence="2 3" key="1">
    <citation type="submission" date="2015-08" db="EMBL/GenBank/DDBJ databases">
        <title>The genome of the Asian arowana (Scleropages formosus).</title>
        <authorList>
            <person name="Tan M.H."/>
            <person name="Gan H.M."/>
            <person name="Croft L.J."/>
            <person name="Austin C.M."/>
        </authorList>
    </citation>
    <scope>NUCLEOTIDE SEQUENCE [LARGE SCALE GENOMIC DNA]</scope>
    <source>
        <strain evidence="2">Aro1</strain>
    </source>
</reference>
<dbReference type="FunFam" id="2.60.120.920:FF:000004">
    <property type="entry name" value="Butyrophilin subfamily 1 member A1"/>
    <property type="match status" value="1"/>
</dbReference>
<dbReference type="SMART" id="SM00449">
    <property type="entry name" value="SPRY"/>
    <property type="match status" value="1"/>
</dbReference>
<dbReference type="InterPro" id="IPR013320">
    <property type="entry name" value="ConA-like_dom_sf"/>
</dbReference>